<proteinExistence type="predicted"/>
<comment type="caution">
    <text evidence="1">The sequence shown here is derived from an EMBL/GenBank/DDBJ whole genome shotgun (WGS) entry which is preliminary data.</text>
</comment>
<dbReference type="RefSeq" id="WP_386065286.1">
    <property type="nucleotide sequence ID" value="NZ_JBHLTQ010000018.1"/>
</dbReference>
<reference evidence="1 2" key="1">
    <citation type="submission" date="2024-09" db="EMBL/GenBank/DDBJ databases">
        <authorList>
            <person name="Sun Q."/>
            <person name="Mori K."/>
        </authorList>
    </citation>
    <scope>NUCLEOTIDE SEQUENCE [LARGE SCALE GENOMIC DNA]</scope>
    <source>
        <strain evidence="1 2">NCAIM B.02481</strain>
    </source>
</reference>
<protein>
    <submittedName>
        <fullName evidence="1">Uncharacterized protein</fullName>
    </submittedName>
</protein>
<dbReference type="EMBL" id="JBHLTQ010000018">
    <property type="protein sequence ID" value="MFC0605886.1"/>
    <property type="molecule type" value="Genomic_DNA"/>
</dbReference>
<keyword evidence="2" id="KW-1185">Reference proteome</keyword>
<evidence type="ECO:0000313" key="1">
    <source>
        <dbReference type="EMBL" id="MFC0605886.1"/>
    </source>
</evidence>
<accession>A0ABV6QC73</accession>
<organism evidence="1 2">
    <name type="scientific">Winogradskyella pulchriflava</name>
    <dbReference type="NCBI Taxonomy" id="1110688"/>
    <lineage>
        <taxon>Bacteria</taxon>
        <taxon>Pseudomonadati</taxon>
        <taxon>Bacteroidota</taxon>
        <taxon>Flavobacteriia</taxon>
        <taxon>Flavobacteriales</taxon>
        <taxon>Flavobacteriaceae</taxon>
        <taxon>Winogradskyella</taxon>
    </lineage>
</organism>
<sequence>MEGNTPLSGKNIISNIFIAQVLDEEAKNIIQAQDRVLSAKNPDSKNLIIASRSYTVTGTTLQFTHAMQQRFIDMKTINGIKRKPIPVHNKVIYTHFNNIIAKTKYGLTESVQNLIANQHNIQL</sequence>
<evidence type="ECO:0000313" key="2">
    <source>
        <dbReference type="Proteomes" id="UP001589832"/>
    </source>
</evidence>
<gene>
    <name evidence="1" type="ORF">ACFFGA_15095</name>
</gene>
<name>A0ABV6QC73_9FLAO</name>
<dbReference type="Proteomes" id="UP001589832">
    <property type="component" value="Unassembled WGS sequence"/>
</dbReference>